<evidence type="ECO:0000313" key="1">
    <source>
        <dbReference type="EMBL" id="CNH12438.1"/>
    </source>
</evidence>
<dbReference type="EMBL" id="CWJL01000005">
    <property type="protein sequence ID" value="CRY65393.1"/>
    <property type="molecule type" value="Genomic_DNA"/>
</dbReference>
<evidence type="ECO:0000313" key="3">
    <source>
        <dbReference type="Proteomes" id="UP000044625"/>
    </source>
</evidence>
<gene>
    <name evidence="1" type="ORF">ERS008529_00393</name>
    <name evidence="2" type="ORF">ERS137968_01301</name>
</gene>
<reference evidence="4" key="1">
    <citation type="submission" date="2015-03" db="EMBL/GenBank/DDBJ databases">
        <authorList>
            <consortium name="Pathogen Informatics"/>
        </authorList>
    </citation>
    <scope>NUCLEOTIDE SEQUENCE [LARGE SCALE GENOMIC DNA]</scope>
    <source>
        <strain evidence="4">A125KOH2</strain>
    </source>
</reference>
<reference evidence="2 3" key="3">
    <citation type="submission" date="2015-03" db="EMBL/GenBank/DDBJ databases">
        <authorList>
            <consortium name="Pathogen Informatics"/>
            <person name="Murphy D."/>
        </authorList>
    </citation>
    <scope>NUCLEOTIDE SEQUENCE [LARGE SCALE GENOMIC DNA]</scope>
    <source>
        <strain evidence="2">Type strain: CIP110230</strain>
        <strain evidence="3">type strain: CIP110230</strain>
    </source>
</reference>
<keyword evidence="3" id="KW-1185">Reference proteome</keyword>
<evidence type="ECO:0000313" key="4">
    <source>
        <dbReference type="Proteomes" id="UP000045840"/>
    </source>
</evidence>
<dbReference type="EMBL" id="CQAZ01000003">
    <property type="protein sequence ID" value="CNH12438.1"/>
    <property type="molecule type" value="Genomic_DNA"/>
</dbReference>
<evidence type="ECO:0000313" key="2">
    <source>
        <dbReference type="EMBL" id="CRY65393.1"/>
    </source>
</evidence>
<dbReference type="Proteomes" id="UP000045840">
    <property type="component" value="Unassembled WGS sequence"/>
</dbReference>
<dbReference type="Proteomes" id="UP000044625">
    <property type="component" value="Unassembled WGS sequence"/>
</dbReference>
<dbReference type="STRING" id="1288385.ERS137968_01301"/>
<protein>
    <submittedName>
        <fullName evidence="1">Uncharacterized protein</fullName>
    </submittedName>
</protein>
<accession>A0A0T9NIG0</accession>
<dbReference type="AlphaFoldDB" id="A0A0T9NIG0"/>
<name>A0A0T9NIG0_9GAMM</name>
<sequence length="47" mass="5270">MEMLELFTADGLLMLRLFQLFLSESRVRAFNMGSALIPESLSVGVHV</sequence>
<reference evidence="1" key="2">
    <citation type="submission" date="2015-03" db="EMBL/GenBank/DDBJ databases">
        <authorList>
            <person name="Murphy D."/>
        </authorList>
    </citation>
    <scope>NUCLEOTIDE SEQUENCE [LARGE SCALE GENOMIC DNA]</scope>
    <source>
        <strain evidence="1">A125KOH2</strain>
    </source>
</reference>
<organism evidence="1 4">
    <name type="scientific">Yersinia pekkanenii</name>
    <dbReference type="NCBI Taxonomy" id="1288385"/>
    <lineage>
        <taxon>Bacteria</taxon>
        <taxon>Pseudomonadati</taxon>
        <taxon>Pseudomonadota</taxon>
        <taxon>Gammaproteobacteria</taxon>
        <taxon>Enterobacterales</taxon>
        <taxon>Yersiniaceae</taxon>
        <taxon>Yersinia</taxon>
    </lineage>
</organism>
<proteinExistence type="predicted"/>